<dbReference type="GO" id="GO:0005829">
    <property type="term" value="C:cytosol"/>
    <property type="evidence" value="ECO:0007669"/>
    <property type="project" value="TreeGrafter"/>
</dbReference>
<keyword evidence="9" id="KW-1185">Reference proteome</keyword>
<evidence type="ECO:0000313" key="7">
    <source>
        <dbReference type="EMBL" id="CAF3752542.1"/>
    </source>
</evidence>
<keyword evidence="2" id="KW-0378">Hydrolase</keyword>
<evidence type="ECO:0000313" key="5">
    <source>
        <dbReference type="EMBL" id="CAF0981960.1"/>
    </source>
</evidence>
<dbReference type="OrthoDB" id="432381at2759"/>
<dbReference type="GO" id="GO:0006152">
    <property type="term" value="P:purine nucleoside catabolic process"/>
    <property type="evidence" value="ECO:0007669"/>
    <property type="project" value="TreeGrafter"/>
</dbReference>
<comment type="caution">
    <text evidence="6">The sequence shown here is derived from an EMBL/GenBank/DDBJ whole genome shotgun (WGS) entry which is preliminary data.</text>
</comment>
<dbReference type="EMBL" id="CAJOBC010004912">
    <property type="protein sequence ID" value="CAF3844917.1"/>
    <property type="molecule type" value="Genomic_DNA"/>
</dbReference>
<name>A0A814MGT2_9BILA</name>
<accession>A0A814MGT2</accession>
<dbReference type="GO" id="GO:0008477">
    <property type="term" value="F:purine nucleosidase activity"/>
    <property type="evidence" value="ECO:0007669"/>
    <property type="project" value="TreeGrafter"/>
</dbReference>
<dbReference type="Proteomes" id="UP000663829">
    <property type="component" value="Unassembled WGS sequence"/>
</dbReference>
<gene>
    <name evidence="6" type="ORF">GPM918_LOCUS17659</name>
    <name evidence="5" type="ORF">OVA965_LOCUS13634</name>
    <name evidence="8" type="ORF">SRO942_LOCUS17656</name>
    <name evidence="7" type="ORF">TMI583_LOCUS13637</name>
</gene>
<dbReference type="PANTHER" id="PTHR12304:SF4">
    <property type="entry name" value="URIDINE NUCLEOSIDASE"/>
    <property type="match status" value="1"/>
</dbReference>
<dbReference type="InterPro" id="IPR036452">
    <property type="entry name" value="Ribo_hydro-like"/>
</dbReference>
<dbReference type="Proteomes" id="UP000682733">
    <property type="component" value="Unassembled WGS sequence"/>
</dbReference>
<feature type="domain" description="Inosine/uridine-preferring nucleoside hydrolase" evidence="4">
    <location>
        <begin position="6"/>
        <end position="310"/>
    </location>
</feature>
<proteinExistence type="inferred from homology"/>
<dbReference type="Proteomes" id="UP000681722">
    <property type="component" value="Unassembled WGS sequence"/>
</dbReference>
<evidence type="ECO:0000313" key="8">
    <source>
        <dbReference type="EMBL" id="CAF3844917.1"/>
    </source>
</evidence>
<dbReference type="EMBL" id="CAJNOK010005712">
    <property type="protein sequence ID" value="CAF0981960.1"/>
    <property type="molecule type" value="Genomic_DNA"/>
</dbReference>
<organism evidence="6 9">
    <name type="scientific">Didymodactylos carnosus</name>
    <dbReference type="NCBI Taxonomy" id="1234261"/>
    <lineage>
        <taxon>Eukaryota</taxon>
        <taxon>Metazoa</taxon>
        <taxon>Spiralia</taxon>
        <taxon>Gnathifera</taxon>
        <taxon>Rotifera</taxon>
        <taxon>Eurotatoria</taxon>
        <taxon>Bdelloidea</taxon>
        <taxon>Philodinida</taxon>
        <taxon>Philodinidae</taxon>
        <taxon>Didymodactylos</taxon>
    </lineage>
</organism>
<evidence type="ECO:0000256" key="2">
    <source>
        <dbReference type="ARBA" id="ARBA00022801"/>
    </source>
</evidence>
<dbReference type="SUPFAM" id="SSF53590">
    <property type="entry name" value="Nucleoside hydrolase"/>
    <property type="match status" value="1"/>
</dbReference>
<dbReference type="EMBL" id="CAJNOQ010004912">
    <property type="protein sequence ID" value="CAF1078762.1"/>
    <property type="molecule type" value="Genomic_DNA"/>
</dbReference>
<dbReference type="InterPro" id="IPR023186">
    <property type="entry name" value="IUNH"/>
</dbReference>
<evidence type="ECO:0000256" key="1">
    <source>
        <dbReference type="ARBA" id="ARBA00009176"/>
    </source>
</evidence>
<protein>
    <recommendedName>
        <fullName evidence="4">Inosine/uridine-preferring nucleoside hydrolase domain-containing protein</fullName>
    </recommendedName>
</protein>
<comment type="similarity">
    <text evidence="1">Belongs to the IUNH family.</text>
</comment>
<dbReference type="InterPro" id="IPR001910">
    <property type="entry name" value="Inosine/uridine_hydrolase_dom"/>
</dbReference>
<dbReference type="Gene3D" id="3.90.245.10">
    <property type="entry name" value="Ribonucleoside hydrolase-like"/>
    <property type="match status" value="1"/>
</dbReference>
<evidence type="ECO:0000259" key="4">
    <source>
        <dbReference type="Pfam" id="PF01156"/>
    </source>
</evidence>
<reference evidence="6" key="1">
    <citation type="submission" date="2021-02" db="EMBL/GenBank/DDBJ databases">
        <authorList>
            <person name="Nowell W R."/>
        </authorList>
    </citation>
    <scope>NUCLEOTIDE SEQUENCE</scope>
</reference>
<dbReference type="Proteomes" id="UP000677228">
    <property type="component" value="Unassembled WGS sequence"/>
</dbReference>
<keyword evidence="3" id="KW-0326">Glycosidase</keyword>
<dbReference type="PANTHER" id="PTHR12304">
    <property type="entry name" value="INOSINE-URIDINE PREFERRING NUCLEOSIDE HYDROLASE"/>
    <property type="match status" value="1"/>
</dbReference>
<dbReference type="AlphaFoldDB" id="A0A814MGT2"/>
<evidence type="ECO:0000256" key="3">
    <source>
        <dbReference type="ARBA" id="ARBA00023295"/>
    </source>
</evidence>
<dbReference type="Pfam" id="PF01156">
    <property type="entry name" value="IU_nuc_hydro"/>
    <property type="match status" value="1"/>
</dbReference>
<evidence type="ECO:0000313" key="6">
    <source>
        <dbReference type="EMBL" id="CAF1078762.1"/>
    </source>
</evidence>
<dbReference type="EMBL" id="CAJOBA010005718">
    <property type="protein sequence ID" value="CAF3752542.1"/>
    <property type="molecule type" value="Genomic_DNA"/>
</dbReference>
<evidence type="ECO:0000313" key="9">
    <source>
        <dbReference type="Proteomes" id="UP000663829"/>
    </source>
</evidence>
<sequence length="343" mass="37778">MSCERIILDCDPGVDDSIAIFLALASPDKIKIDAITITMGNHNDIDLLANNACLLLQMCNMSSDIPVIKGANKPLAYAYHGHSGIKVHAQNGIGNVKHPVKDLNQNPIKQYKDLSAAQFIVQHVLANRSEITLCAIGPLTNIALAVSIGGEKFIKSVRRVVIMGGSVGGFGNKTAAAEANLANDPHAGRIVFDAFNDITMVGLNCTHQLPLSKEIREKMRKLHPIGQFCFDITTHYTEILHSWNDPPCFNDPTAIMYLIRPDIFEGQRACVDVEDSGRLTSGQTVADWTGRWGRPLQTLILMKVDKNAFEKEFLDRLAQLTMFNPSSENQLKRAEEQIEASET</sequence>